<evidence type="ECO:0000256" key="1">
    <source>
        <dbReference type="SAM" id="MobiDB-lite"/>
    </source>
</evidence>
<sequence>MDVQQPRITTTKPKQGTSTSHLSSSGTTLAWDKGIDAILKKGGHGQSAGTVEKISDGFRKIFKKVAGKDVPIADKQ</sequence>
<feature type="compositionally biased region" description="Low complexity" evidence="1">
    <location>
        <begin position="16"/>
        <end position="26"/>
    </location>
</feature>
<dbReference type="Proteomes" id="UP000077521">
    <property type="component" value="Unassembled WGS sequence"/>
</dbReference>
<feature type="compositionally biased region" description="Polar residues" evidence="1">
    <location>
        <begin position="1"/>
        <end position="15"/>
    </location>
</feature>
<reference evidence="2" key="2">
    <citation type="journal article" date="2019" name="IMA Fungus">
        <title>Genome sequencing and comparison of five Tilletia species to identify candidate genes for the detection of regulated species infecting wheat.</title>
        <authorList>
            <person name="Nguyen H.D.T."/>
            <person name="Sultana T."/>
            <person name="Kesanakurti P."/>
            <person name="Hambleton S."/>
        </authorList>
    </citation>
    <scope>NUCLEOTIDE SEQUENCE</scope>
    <source>
        <strain evidence="2">DAOMC 236416</strain>
    </source>
</reference>
<comment type="caution">
    <text evidence="2">The sequence shown here is derived from an EMBL/GenBank/DDBJ whole genome shotgun (WGS) entry which is preliminary data.</text>
</comment>
<protein>
    <submittedName>
        <fullName evidence="2">Uncharacterized protein</fullName>
    </submittedName>
</protein>
<feature type="region of interest" description="Disordered" evidence="1">
    <location>
        <begin position="1"/>
        <end position="26"/>
    </location>
</feature>
<reference evidence="2" key="1">
    <citation type="submission" date="2016-04" db="EMBL/GenBank/DDBJ databases">
        <authorList>
            <person name="Nguyen H.D."/>
            <person name="Samba Siva P."/>
            <person name="Cullis J."/>
            <person name="Levesque C.A."/>
            <person name="Hambleton S."/>
        </authorList>
    </citation>
    <scope>NUCLEOTIDE SEQUENCE</scope>
    <source>
        <strain evidence="2">DAOMC 236416</strain>
    </source>
</reference>
<gene>
    <name evidence="2" type="ORF">A4X13_0g7352</name>
</gene>
<dbReference type="AlphaFoldDB" id="A0A177TBU4"/>
<evidence type="ECO:0000313" key="3">
    <source>
        <dbReference type="Proteomes" id="UP000077521"/>
    </source>
</evidence>
<accession>A0A177TBU4</accession>
<dbReference type="EMBL" id="LWDF02000888">
    <property type="protein sequence ID" value="KAE8241576.1"/>
    <property type="molecule type" value="Genomic_DNA"/>
</dbReference>
<name>A0A177TBU4_9BASI</name>
<keyword evidence="3" id="KW-1185">Reference proteome</keyword>
<organism evidence="2 3">
    <name type="scientific">Tilletia indica</name>
    <dbReference type="NCBI Taxonomy" id="43049"/>
    <lineage>
        <taxon>Eukaryota</taxon>
        <taxon>Fungi</taxon>
        <taxon>Dikarya</taxon>
        <taxon>Basidiomycota</taxon>
        <taxon>Ustilaginomycotina</taxon>
        <taxon>Exobasidiomycetes</taxon>
        <taxon>Tilletiales</taxon>
        <taxon>Tilletiaceae</taxon>
        <taxon>Tilletia</taxon>
    </lineage>
</organism>
<proteinExistence type="predicted"/>
<evidence type="ECO:0000313" key="2">
    <source>
        <dbReference type="EMBL" id="KAE8241576.1"/>
    </source>
</evidence>